<dbReference type="AlphaFoldDB" id="A0A2H9UMQ7"/>
<evidence type="ECO:0000313" key="5">
    <source>
        <dbReference type="Proteomes" id="UP000242351"/>
    </source>
</evidence>
<dbReference type="Proteomes" id="UP000242351">
    <property type="component" value="Unassembled WGS sequence"/>
</dbReference>
<dbReference type="GeneID" id="97177301"/>
<dbReference type="RefSeq" id="WP_100357525.1">
    <property type="nucleotide sequence ID" value="NZ_CBDBYO010000002.1"/>
</dbReference>
<dbReference type="Gene3D" id="3.30.565.40">
    <property type="entry name" value="Fervidobacterium nodosum Rt17-B1 like"/>
    <property type="match status" value="1"/>
</dbReference>
<protein>
    <submittedName>
        <fullName evidence="3">DUF3298 domain-containing protein</fullName>
    </submittedName>
</protein>
<reference evidence="4 6" key="1">
    <citation type="submission" date="2017-11" db="EMBL/GenBank/DDBJ databases">
        <title>Revising the taxonomy of the Acinetobacter lwoffii group: the description of Acinetobacter pseudolwoffii sp. nov. and emended description of Acinetobacter lwoffii.</title>
        <authorList>
            <person name="Nemec A."/>
            <person name="Radolfova-Krizova L."/>
        </authorList>
    </citation>
    <scope>NUCLEOTIDE SEQUENCE [LARGE SCALE GENOMIC DNA]</scope>
    <source>
        <strain evidence="4 6">ANC 5044</strain>
    </source>
</reference>
<proteinExistence type="predicted"/>
<sequence>MPKYKNIFCLSILASAVLLSACQPKSNEPKEPTSPEVVQTEPEVLKLSGDTEKLKLVIPECEGKNCPEISIERLNSNQRFIDEWIDQQILQQLKNILSVDAIEPAKATAASEAEVAASEPKTALSTVTTPKQQLEQQIQPSMQTFLNLDKELKALSASHSISLMIKPKILNSGDPLATVVLNSSHYLGGAHGASAQRYYNFDLEQQTLVKLDDIIAEKQKAKLEAQAYEAFKVWVMESKLAKDVAEYEQAWKFTLTDNFYLAKEGLILQYAEYEIGPYVVGLPRLMIPYAQLQGVLKPQYLPQAETAASEAQPALASKAE</sequence>
<evidence type="ECO:0000256" key="1">
    <source>
        <dbReference type="SAM" id="SignalP"/>
    </source>
</evidence>
<organism evidence="3 5">
    <name type="scientific">Acinetobacter pseudolwoffii</name>
    <dbReference type="NCBI Taxonomy" id="2053287"/>
    <lineage>
        <taxon>Bacteria</taxon>
        <taxon>Pseudomonadati</taxon>
        <taxon>Pseudomonadota</taxon>
        <taxon>Gammaproteobacteria</taxon>
        <taxon>Moraxellales</taxon>
        <taxon>Moraxellaceae</taxon>
        <taxon>Acinetobacter</taxon>
    </lineage>
</organism>
<evidence type="ECO:0000313" key="3">
    <source>
        <dbReference type="EMBL" id="PJI32971.1"/>
    </source>
</evidence>
<feature type="chain" id="PRO_5014193042" evidence="1">
    <location>
        <begin position="22"/>
        <end position="320"/>
    </location>
</feature>
<gene>
    <name evidence="3" type="ORF">CU320_06260</name>
    <name evidence="4" type="ORF">CWI32_03215</name>
</gene>
<feature type="signal peptide" evidence="1">
    <location>
        <begin position="1"/>
        <end position="21"/>
    </location>
</feature>
<feature type="domain" description="DUF3298" evidence="2">
    <location>
        <begin position="212"/>
        <end position="289"/>
    </location>
</feature>
<evidence type="ECO:0000313" key="6">
    <source>
        <dbReference type="Proteomes" id="UP000243446"/>
    </source>
</evidence>
<reference evidence="3 5" key="3">
    <citation type="submission" date="2017-12" db="EMBL/GenBank/DDBJ databases">
        <title>Revising the taxonomy of the Acinetobacter lwoffii group: the description of Acinetobacter pseudolwoffii sp. nov. and emended description of Acinetobacter lwoffii.</title>
        <authorList>
            <person name="Nemec A."/>
        </authorList>
    </citation>
    <scope>NUCLEOTIDE SEQUENCE [LARGE SCALE GENOMIC DNA]</scope>
    <source>
        <strain evidence="3 5">ANC 5347</strain>
    </source>
</reference>
<reference evidence="3 5" key="2">
    <citation type="submission" date="2017-11" db="EMBL/GenBank/DDBJ databases">
        <authorList>
            <person name="Han C.G."/>
        </authorList>
    </citation>
    <scope>NUCLEOTIDE SEQUENCE [LARGE SCALE GENOMIC DNA]</scope>
    <source>
        <strain evidence="3 5">ANC 5347</strain>
    </source>
</reference>
<dbReference type="InterPro" id="IPR021729">
    <property type="entry name" value="DUF3298"/>
</dbReference>
<dbReference type="Gene3D" id="3.90.640.20">
    <property type="entry name" value="Heat-shock cognate protein, ATPase"/>
    <property type="match status" value="1"/>
</dbReference>
<dbReference type="InterPro" id="IPR037126">
    <property type="entry name" value="PdaC/RsiV-like_sf"/>
</dbReference>
<accession>A0A2H9YVK9</accession>
<dbReference type="EMBL" id="PHRG01000001">
    <property type="protein sequence ID" value="PJO76658.1"/>
    <property type="molecule type" value="Genomic_DNA"/>
</dbReference>
<evidence type="ECO:0000313" key="4">
    <source>
        <dbReference type="EMBL" id="PJO76658.1"/>
    </source>
</evidence>
<name>A0A2H9UMQ7_9GAMM</name>
<evidence type="ECO:0000259" key="2">
    <source>
        <dbReference type="Pfam" id="PF11738"/>
    </source>
</evidence>
<dbReference type="EMBL" id="PGOZ01000005">
    <property type="protein sequence ID" value="PJI32971.1"/>
    <property type="molecule type" value="Genomic_DNA"/>
</dbReference>
<dbReference type="Proteomes" id="UP000243446">
    <property type="component" value="Unassembled WGS sequence"/>
</dbReference>
<dbReference type="PROSITE" id="PS51257">
    <property type="entry name" value="PROKAR_LIPOPROTEIN"/>
    <property type="match status" value="1"/>
</dbReference>
<accession>A0A2H9UMQ7</accession>
<dbReference type="Pfam" id="PF11738">
    <property type="entry name" value="DUF3298"/>
    <property type="match status" value="1"/>
</dbReference>
<comment type="caution">
    <text evidence="3">The sequence shown here is derived from an EMBL/GenBank/DDBJ whole genome shotgun (WGS) entry which is preliminary data.</text>
</comment>
<keyword evidence="1" id="KW-0732">Signal</keyword>